<organism evidence="1 2">
    <name type="scientific">Laetiporus sulphureus 93-53</name>
    <dbReference type="NCBI Taxonomy" id="1314785"/>
    <lineage>
        <taxon>Eukaryota</taxon>
        <taxon>Fungi</taxon>
        <taxon>Dikarya</taxon>
        <taxon>Basidiomycota</taxon>
        <taxon>Agaricomycotina</taxon>
        <taxon>Agaricomycetes</taxon>
        <taxon>Polyporales</taxon>
        <taxon>Laetiporus</taxon>
    </lineage>
</organism>
<dbReference type="GeneID" id="63831101"/>
<dbReference type="InParanoid" id="A0A165IGT9"/>
<keyword evidence="2" id="KW-1185">Reference proteome</keyword>
<accession>A0A165IGT9</accession>
<dbReference type="RefSeq" id="XP_040770561.1">
    <property type="nucleotide sequence ID" value="XM_040914073.1"/>
</dbReference>
<evidence type="ECO:0000313" key="2">
    <source>
        <dbReference type="Proteomes" id="UP000076871"/>
    </source>
</evidence>
<dbReference type="Proteomes" id="UP000076871">
    <property type="component" value="Unassembled WGS sequence"/>
</dbReference>
<dbReference type="AlphaFoldDB" id="A0A165IGT9"/>
<protein>
    <submittedName>
        <fullName evidence="1">Uncharacterized protein</fullName>
    </submittedName>
</protein>
<reference evidence="1 2" key="1">
    <citation type="journal article" date="2016" name="Mol. Biol. Evol.">
        <title>Comparative Genomics of Early-Diverging Mushroom-Forming Fungi Provides Insights into the Origins of Lignocellulose Decay Capabilities.</title>
        <authorList>
            <person name="Nagy L.G."/>
            <person name="Riley R."/>
            <person name="Tritt A."/>
            <person name="Adam C."/>
            <person name="Daum C."/>
            <person name="Floudas D."/>
            <person name="Sun H."/>
            <person name="Yadav J.S."/>
            <person name="Pangilinan J."/>
            <person name="Larsson K.H."/>
            <person name="Matsuura K."/>
            <person name="Barry K."/>
            <person name="Labutti K."/>
            <person name="Kuo R."/>
            <person name="Ohm R.A."/>
            <person name="Bhattacharya S.S."/>
            <person name="Shirouzu T."/>
            <person name="Yoshinaga Y."/>
            <person name="Martin F.M."/>
            <person name="Grigoriev I.V."/>
            <person name="Hibbett D.S."/>
        </authorList>
    </citation>
    <scope>NUCLEOTIDE SEQUENCE [LARGE SCALE GENOMIC DNA]</scope>
    <source>
        <strain evidence="1 2">93-53</strain>
    </source>
</reference>
<name>A0A165IGT9_9APHY</name>
<proteinExistence type="predicted"/>
<dbReference type="EMBL" id="KV427605">
    <property type="protein sequence ID" value="KZT13051.1"/>
    <property type="molecule type" value="Genomic_DNA"/>
</dbReference>
<evidence type="ECO:0000313" key="1">
    <source>
        <dbReference type="EMBL" id="KZT13051.1"/>
    </source>
</evidence>
<sequence length="269" mass="30094">MTGFGWFSLTRSTSGASDEVEIISIRMQGFIKTVRVMPLGNWNGRVHDAVRAIQYVTLHSGGFESPFQAQVNALSAVDEFICASLGAEVPVHRPRSPNEIFLNRRVFKRAGIVYNLHTPYLLTLLHQVTANCELRSVLSPADAPDSKARKIANSWVVADKLMLGRQVPATEKIVRCLPSVFHDGDFVDVSFSVHVSLPRQHKHCNTRTVDIHHNLDHMVLLYSSAELKNIDLYPTRNSSSEEMLPKNQESGYSLDECHAVPAKEDIYVT</sequence>
<gene>
    <name evidence="1" type="ORF">LAESUDRAFT_808534</name>
</gene>
<dbReference type="OrthoDB" id="3270129at2759"/>